<evidence type="ECO:0000313" key="3">
    <source>
        <dbReference type="EMBL" id="VDM53481.1"/>
    </source>
</evidence>
<dbReference type="AlphaFoldDB" id="A0A0R3PDA7"/>
<reference evidence="3 4" key="2">
    <citation type="submission" date="2018-11" db="EMBL/GenBank/DDBJ databases">
        <authorList>
            <consortium name="Pathogen Informatics"/>
        </authorList>
    </citation>
    <scope>NUCLEOTIDE SEQUENCE [LARGE SCALE GENOMIC DNA]</scope>
    <source>
        <strain evidence="3 4">Costa Rica</strain>
    </source>
</reference>
<dbReference type="EMBL" id="UYYA01000316">
    <property type="protein sequence ID" value="VDM53481.1"/>
    <property type="molecule type" value="Genomic_DNA"/>
</dbReference>
<dbReference type="SUPFAM" id="SSF50465">
    <property type="entry name" value="EF-Tu/eEF-1alpha/eIF2-gamma C-terminal domain"/>
    <property type="match status" value="1"/>
</dbReference>
<name>A0A0R3PDA7_ANGCS</name>
<keyword evidence="4" id="KW-1185">Reference proteome</keyword>
<dbReference type="OrthoDB" id="342024at2759"/>
<gene>
    <name evidence="3" type="ORF">ACOC_LOCUS1896</name>
</gene>
<evidence type="ECO:0000313" key="5">
    <source>
        <dbReference type="WBParaSite" id="ACOC_0000189501-mRNA-1"/>
    </source>
</evidence>
<proteinExistence type="predicted"/>
<organism evidence="5">
    <name type="scientific">Angiostrongylus costaricensis</name>
    <name type="common">Nematode worm</name>
    <dbReference type="NCBI Taxonomy" id="334426"/>
    <lineage>
        <taxon>Eukaryota</taxon>
        <taxon>Metazoa</taxon>
        <taxon>Ecdysozoa</taxon>
        <taxon>Nematoda</taxon>
        <taxon>Chromadorea</taxon>
        <taxon>Rhabditida</taxon>
        <taxon>Rhabditina</taxon>
        <taxon>Rhabditomorpha</taxon>
        <taxon>Strongyloidea</taxon>
        <taxon>Metastrongylidae</taxon>
        <taxon>Angiostrongylus</taxon>
    </lineage>
</organism>
<dbReference type="STRING" id="334426.A0A0R3PDA7"/>
<evidence type="ECO:0000256" key="1">
    <source>
        <dbReference type="ARBA" id="ARBA00022741"/>
    </source>
</evidence>
<dbReference type="GO" id="GO:0005525">
    <property type="term" value="F:GTP binding"/>
    <property type="evidence" value="ECO:0007669"/>
    <property type="project" value="UniProtKB-KW"/>
</dbReference>
<sequence length="242" mass="27080">MNSIEPPFFKTRLELHQEDCIQHGSFSFCSHVGFYGDNVLKPSLKVPWFKEWTGKSEVSNPTGKTSLGTAAMYSSMRCTQDREYRNHPARRVEIGMVITFLPQDVTTEVNPSGMDYKSFFRSHARRKRWFQSDHRRSICSDCKNHPAKGVCGFNAQVIIMNCSGQVAAGYTRMVDCHSTNNVICPSYLCVELFTDNSLLGCFAIRDIRLTAAMGVMKSLAKPEGALGEATKAAWTVGVSKKK</sequence>
<dbReference type="PANTHER" id="PTHR44830:SF1">
    <property type="entry name" value="TR-TYPE G DOMAIN-CONTAINING PROTEIN"/>
    <property type="match status" value="1"/>
</dbReference>
<evidence type="ECO:0000313" key="4">
    <source>
        <dbReference type="Proteomes" id="UP000267027"/>
    </source>
</evidence>
<reference evidence="5" key="1">
    <citation type="submission" date="2017-02" db="UniProtKB">
        <authorList>
            <consortium name="WormBaseParasite"/>
        </authorList>
    </citation>
    <scope>IDENTIFICATION</scope>
</reference>
<evidence type="ECO:0000256" key="2">
    <source>
        <dbReference type="ARBA" id="ARBA00023134"/>
    </source>
</evidence>
<protein>
    <submittedName>
        <fullName evidence="5">START domain-containing protein</fullName>
    </submittedName>
</protein>
<accession>A0A0R3PDA7</accession>
<dbReference type="InterPro" id="IPR009001">
    <property type="entry name" value="Transl_elong_EF1A/Init_IF2_C"/>
</dbReference>
<keyword evidence="2" id="KW-0342">GTP-binding</keyword>
<keyword evidence="1" id="KW-0547">Nucleotide-binding</keyword>
<dbReference type="Proteomes" id="UP000267027">
    <property type="component" value="Unassembled WGS sequence"/>
</dbReference>
<dbReference type="PANTHER" id="PTHR44830">
    <property type="entry name" value="ELONGATION FACTOR 1 ALPHA"/>
    <property type="match status" value="1"/>
</dbReference>
<dbReference type="OMA" id="MERHPAY"/>
<dbReference type="WBParaSite" id="ACOC_0000189501-mRNA-1">
    <property type="protein sequence ID" value="ACOC_0000189501-mRNA-1"/>
    <property type="gene ID" value="ACOC_0000189501"/>
</dbReference>